<sequence length="64" mass="6645">MSEQRPDTDERDEPAGTSSPGPDNLTARPATPGTDDARQAAAVPGAYEADDAERKHGKAVKPGN</sequence>
<dbReference type="OrthoDB" id="5196084at2"/>
<dbReference type="EMBL" id="VFQE01000001">
    <property type="protein sequence ID" value="TQN43028.1"/>
    <property type="molecule type" value="Genomic_DNA"/>
</dbReference>
<dbReference type="Proteomes" id="UP000319865">
    <property type="component" value="Unassembled WGS sequence"/>
</dbReference>
<protein>
    <submittedName>
        <fullName evidence="2">Uncharacterized protein</fullName>
    </submittedName>
</protein>
<dbReference type="RefSeq" id="WP_142025584.1">
    <property type="nucleotide sequence ID" value="NZ_VFQE01000001.1"/>
</dbReference>
<gene>
    <name evidence="2" type="ORF">FHU33_2449</name>
</gene>
<evidence type="ECO:0000313" key="3">
    <source>
        <dbReference type="Proteomes" id="UP000319865"/>
    </source>
</evidence>
<accession>A0A543PG28</accession>
<evidence type="ECO:0000313" key="2">
    <source>
        <dbReference type="EMBL" id="TQN43028.1"/>
    </source>
</evidence>
<name>A0A543PG28_9ACTN</name>
<evidence type="ECO:0000256" key="1">
    <source>
        <dbReference type="SAM" id="MobiDB-lite"/>
    </source>
</evidence>
<feature type="region of interest" description="Disordered" evidence="1">
    <location>
        <begin position="1"/>
        <end position="64"/>
    </location>
</feature>
<keyword evidence="3" id="KW-1185">Reference proteome</keyword>
<reference evidence="2 3" key="1">
    <citation type="submission" date="2019-06" db="EMBL/GenBank/DDBJ databases">
        <title>Sequencing the genomes of 1000 actinobacteria strains.</title>
        <authorList>
            <person name="Klenk H.-P."/>
        </authorList>
    </citation>
    <scope>NUCLEOTIDE SEQUENCE [LARGE SCALE GENOMIC DNA]</scope>
    <source>
        <strain evidence="2 3">DSM 46837</strain>
    </source>
</reference>
<proteinExistence type="predicted"/>
<dbReference type="AlphaFoldDB" id="A0A543PG28"/>
<feature type="compositionally biased region" description="Basic residues" evidence="1">
    <location>
        <begin position="55"/>
        <end position="64"/>
    </location>
</feature>
<organism evidence="2 3">
    <name type="scientific">Blastococcus colisei</name>
    <dbReference type="NCBI Taxonomy" id="1564162"/>
    <lineage>
        <taxon>Bacteria</taxon>
        <taxon>Bacillati</taxon>
        <taxon>Actinomycetota</taxon>
        <taxon>Actinomycetes</taxon>
        <taxon>Geodermatophilales</taxon>
        <taxon>Geodermatophilaceae</taxon>
        <taxon>Blastococcus</taxon>
    </lineage>
</organism>
<comment type="caution">
    <text evidence="2">The sequence shown here is derived from an EMBL/GenBank/DDBJ whole genome shotgun (WGS) entry which is preliminary data.</text>
</comment>